<proteinExistence type="predicted"/>
<dbReference type="Pfam" id="PF25181">
    <property type="entry name" value="Phage_Bbp19"/>
    <property type="match status" value="1"/>
</dbReference>
<protein>
    <recommendedName>
        <fullName evidence="1">Bbp19-like phage domain-containing protein</fullName>
    </recommendedName>
</protein>
<evidence type="ECO:0000313" key="2">
    <source>
        <dbReference type="EMBL" id="CAB4182873.1"/>
    </source>
</evidence>
<evidence type="ECO:0000259" key="1">
    <source>
        <dbReference type="Pfam" id="PF25181"/>
    </source>
</evidence>
<organism evidence="2">
    <name type="scientific">uncultured Caudovirales phage</name>
    <dbReference type="NCBI Taxonomy" id="2100421"/>
    <lineage>
        <taxon>Viruses</taxon>
        <taxon>Duplodnaviria</taxon>
        <taxon>Heunggongvirae</taxon>
        <taxon>Uroviricota</taxon>
        <taxon>Caudoviricetes</taxon>
        <taxon>Peduoviridae</taxon>
        <taxon>Maltschvirus</taxon>
        <taxon>Maltschvirus maltsch</taxon>
    </lineage>
</organism>
<dbReference type="InterPro" id="IPR057447">
    <property type="entry name" value="Bbp19-like_phage"/>
</dbReference>
<dbReference type="EMBL" id="LR797041">
    <property type="protein sequence ID" value="CAB4182873.1"/>
    <property type="molecule type" value="Genomic_DNA"/>
</dbReference>
<gene>
    <name evidence="2" type="ORF">UFOVP1090_36</name>
</gene>
<accession>A0A6J5QF04</accession>
<reference evidence="2" key="1">
    <citation type="submission" date="2020-05" db="EMBL/GenBank/DDBJ databases">
        <authorList>
            <person name="Chiriac C."/>
            <person name="Salcher M."/>
            <person name="Ghai R."/>
            <person name="Kavagutti S V."/>
        </authorList>
    </citation>
    <scope>NUCLEOTIDE SEQUENCE</scope>
</reference>
<feature type="domain" description="Bbp19-like phage" evidence="1">
    <location>
        <begin position="21"/>
        <end position="82"/>
    </location>
</feature>
<name>A0A6J5QF04_9CAUD</name>
<sequence length="91" mass="10390">MNWVQDKFGKLRDLIGRTEDYQTTFDTPQGRRVLAHLMKVSGATSNNFVAGDPHATSFNEGKRYIVMTIMRAINRDTTELIKQIEQGLTDE</sequence>